<name>A0A9D4I0U6_DREPO</name>
<sequence length="173" mass="18920">MATKPPTFLLILYETTKKKNDGCKPPRWLPNLSTNQKATPLQPIRSEEVKELYKAIGVACGGAAVDRAFLDFLTELIGMASDIFRSFFKGSVDSILLHLSTLLQKPETSGVETILMVGGYSDNLLLREAIEKKFTTMKVIVPQDALLAVLEGALIIGHCPMSNKGRVSKNING</sequence>
<evidence type="ECO:0000313" key="1">
    <source>
        <dbReference type="EMBL" id="KAH3742405.1"/>
    </source>
</evidence>
<keyword evidence="2" id="KW-1185">Reference proteome</keyword>
<dbReference type="PANTHER" id="PTHR14187:SF5">
    <property type="entry name" value="HEAT SHOCK 70 KDA PROTEIN 12A"/>
    <property type="match status" value="1"/>
</dbReference>
<dbReference type="InterPro" id="IPR043129">
    <property type="entry name" value="ATPase_NBD"/>
</dbReference>
<comment type="caution">
    <text evidence="1">The sequence shown here is derived from an EMBL/GenBank/DDBJ whole genome shotgun (WGS) entry which is preliminary data.</text>
</comment>
<reference evidence="1" key="2">
    <citation type="submission" date="2020-11" db="EMBL/GenBank/DDBJ databases">
        <authorList>
            <person name="McCartney M.A."/>
            <person name="Auch B."/>
            <person name="Kono T."/>
            <person name="Mallez S."/>
            <person name="Becker A."/>
            <person name="Gohl D.M."/>
            <person name="Silverstein K.A.T."/>
            <person name="Koren S."/>
            <person name="Bechman K.B."/>
            <person name="Herman A."/>
            <person name="Abrahante J.E."/>
            <person name="Garbe J."/>
        </authorList>
    </citation>
    <scope>NUCLEOTIDE SEQUENCE</scope>
    <source>
        <strain evidence="1">Duluth1</strain>
        <tissue evidence="1">Whole animal</tissue>
    </source>
</reference>
<dbReference type="EMBL" id="JAIWYP010000011">
    <property type="protein sequence ID" value="KAH3742405.1"/>
    <property type="molecule type" value="Genomic_DNA"/>
</dbReference>
<dbReference type="PANTHER" id="PTHR14187">
    <property type="entry name" value="ALPHA KINASE/ELONGATION FACTOR 2 KINASE"/>
    <property type="match status" value="1"/>
</dbReference>
<reference evidence="1" key="1">
    <citation type="journal article" date="2019" name="bioRxiv">
        <title>The Genome of the Zebra Mussel, Dreissena polymorpha: A Resource for Invasive Species Research.</title>
        <authorList>
            <person name="McCartney M.A."/>
            <person name="Auch B."/>
            <person name="Kono T."/>
            <person name="Mallez S."/>
            <person name="Zhang Y."/>
            <person name="Obille A."/>
            <person name="Becker A."/>
            <person name="Abrahante J.E."/>
            <person name="Garbe J."/>
            <person name="Badalamenti J.P."/>
            <person name="Herman A."/>
            <person name="Mangelson H."/>
            <person name="Liachko I."/>
            <person name="Sullivan S."/>
            <person name="Sone E.D."/>
            <person name="Koren S."/>
            <person name="Silverstein K.A.T."/>
            <person name="Beckman K.B."/>
            <person name="Gohl D.M."/>
        </authorList>
    </citation>
    <scope>NUCLEOTIDE SEQUENCE</scope>
    <source>
        <strain evidence="1">Duluth1</strain>
        <tissue evidence="1">Whole animal</tissue>
    </source>
</reference>
<accession>A0A9D4I0U6</accession>
<organism evidence="1 2">
    <name type="scientific">Dreissena polymorpha</name>
    <name type="common">Zebra mussel</name>
    <name type="synonym">Mytilus polymorpha</name>
    <dbReference type="NCBI Taxonomy" id="45954"/>
    <lineage>
        <taxon>Eukaryota</taxon>
        <taxon>Metazoa</taxon>
        <taxon>Spiralia</taxon>
        <taxon>Lophotrochozoa</taxon>
        <taxon>Mollusca</taxon>
        <taxon>Bivalvia</taxon>
        <taxon>Autobranchia</taxon>
        <taxon>Heteroconchia</taxon>
        <taxon>Euheterodonta</taxon>
        <taxon>Imparidentia</taxon>
        <taxon>Neoheterodontei</taxon>
        <taxon>Myida</taxon>
        <taxon>Dreissenoidea</taxon>
        <taxon>Dreissenidae</taxon>
        <taxon>Dreissena</taxon>
    </lineage>
</organism>
<dbReference type="SUPFAM" id="SSF53067">
    <property type="entry name" value="Actin-like ATPase domain"/>
    <property type="match status" value="1"/>
</dbReference>
<protein>
    <submittedName>
        <fullName evidence="1">Uncharacterized protein</fullName>
    </submittedName>
</protein>
<evidence type="ECO:0000313" key="2">
    <source>
        <dbReference type="Proteomes" id="UP000828390"/>
    </source>
</evidence>
<dbReference type="AlphaFoldDB" id="A0A9D4I0U6"/>
<proteinExistence type="predicted"/>
<dbReference type="Proteomes" id="UP000828390">
    <property type="component" value="Unassembled WGS sequence"/>
</dbReference>
<gene>
    <name evidence="1" type="ORF">DPMN_049148</name>
</gene>